<accession>A0A1C7E8G4</accession>
<evidence type="ECO:0000256" key="1">
    <source>
        <dbReference type="ARBA" id="ARBA00009108"/>
    </source>
</evidence>
<dbReference type="STRING" id="1038856.BBI15_05625"/>
<gene>
    <name evidence="3" type="ORF">BBI15_05625</name>
</gene>
<dbReference type="Gene3D" id="3.30.70.1880">
    <property type="entry name" value="Protein of unknown function DUF881"/>
    <property type="match status" value="1"/>
</dbReference>
<evidence type="ECO:0000313" key="3">
    <source>
        <dbReference type="EMBL" id="ANU19722.1"/>
    </source>
</evidence>
<name>A0A1C7E8G4_9BACL</name>
<evidence type="ECO:0008006" key="5">
    <source>
        <dbReference type="Google" id="ProtNLM"/>
    </source>
</evidence>
<dbReference type="InterPro" id="IPR010273">
    <property type="entry name" value="DUF881"/>
</dbReference>
<organism evidence="3 4">
    <name type="scientific">Planococcus plakortidis</name>
    <dbReference type="NCBI Taxonomy" id="1038856"/>
    <lineage>
        <taxon>Bacteria</taxon>
        <taxon>Bacillati</taxon>
        <taxon>Bacillota</taxon>
        <taxon>Bacilli</taxon>
        <taxon>Bacillales</taxon>
        <taxon>Caryophanaceae</taxon>
        <taxon>Planococcus</taxon>
    </lineage>
</organism>
<keyword evidence="2" id="KW-0175">Coiled coil</keyword>
<comment type="similarity">
    <text evidence="1">Belongs to the UPF0749 family.</text>
</comment>
<dbReference type="KEGG" id="ppla:BBI15_05625"/>
<dbReference type="EMBL" id="CP016539">
    <property type="protein sequence ID" value="ANU19722.1"/>
    <property type="molecule type" value="Genomic_DNA"/>
</dbReference>
<proteinExistence type="inferred from homology"/>
<feature type="coiled-coil region" evidence="2">
    <location>
        <begin position="65"/>
        <end position="99"/>
    </location>
</feature>
<keyword evidence="4" id="KW-1185">Reference proteome</keyword>
<evidence type="ECO:0000313" key="4">
    <source>
        <dbReference type="Proteomes" id="UP000092650"/>
    </source>
</evidence>
<dbReference type="Proteomes" id="UP000092650">
    <property type="component" value="Chromosome"/>
</dbReference>
<dbReference type="AlphaFoldDB" id="A0A1C7E8G4"/>
<dbReference type="PANTHER" id="PTHR37313">
    <property type="entry name" value="UPF0749 PROTEIN RV1825"/>
    <property type="match status" value="1"/>
</dbReference>
<protein>
    <recommendedName>
        <fullName evidence="5">DUF881 domain-containing protein</fullName>
    </recommendedName>
</protein>
<reference evidence="3" key="1">
    <citation type="submission" date="2016-10" db="EMBL/GenBank/DDBJ databases">
        <authorList>
            <person name="See-Too W.S."/>
        </authorList>
    </citation>
    <scope>NUCLEOTIDE SEQUENCE [LARGE SCALE GENOMIC DNA]</scope>
    <source>
        <strain evidence="3">DSM 23997</strain>
    </source>
</reference>
<dbReference type="PANTHER" id="PTHR37313:SF2">
    <property type="entry name" value="UPF0749 PROTEIN YLXX"/>
    <property type="match status" value="1"/>
</dbReference>
<dbReference type="Pfam" id="PF05949">
    <property type="entry name" value="DUF881"/>
    <property type="match status" value="1"/>
</dbReference>
<evidence type="ECO:0000256" key="2">
    <source>
        <dbReference type="SAM" id="Coils"/>
    </source>
</evidence>
<sequence length="258" mass="29009">MCSVWRKRVRNLKMPKKNDRKSISKSIIFSLVFLVLGFIMAYSYSLSNQREAESDFTGASFFEQKEQYRKELIEQQERNKELREELGDKQKAVQEFERSVVDGEENYTEYAREAEELRRFLGLVPVMGKGLKVTLEDGDYTADHVNPNDYIVHESHVFQVINELYISGAEAIAVNGQRIHGNSHIVCTGPVITVDGIQHPAPFTIEAIGSPEVLTASMELPGGVQDQLVNDNIIITLDSGQSIRMPALLSELDTGGSR</sequence>